<dbReference type="PANTHER" id="PTHR31402">
    <property type="entry name" value="UPF0711 PROTEIN C18ORF21"/>
    <property type="match status" value="1"/>
</dbReference>
<comment type="caution">
    <text evidence="3">The sequence shown here is derived from an EMBL/GenBank/DDBJ whole genome shotgun (WGS) entry which is preliminary data.</text>
</comment>
<evidence type="ECO:0000313" key="4">
    <source>
        <dbReference type="Proteomes" id="UP000516260"/>
    </source>
</evidence>
<accession>A0A4Z2BLF9</accession>
<dbReference type="AlphaFoldDB" id="A0A4Z2BLF9"/>
<sequence>MHDKYVNKISAVVFVARTPQRAGSVAGSLESSAVGLRVCARQRIDLFQCQSVRECGECVAAAAAGSVRAKGLTIVSQQADDERKEGDKWLLQQDRKFPFIDYLLGLILVGISSGFDKMFALLTPLWRQWSETSKETPNPTRSSSSLGAAPVCPNCYQWLQPDNHRVRLRPKPRPSLRVQRILRRKAHSKRLSLAQKNLLHRFQKASSALMATCHTCNTTFRHKGANRAFIASLSTPGSAGKRPKTPQSTGRASMNTPRTPGRDKTPVQTPRSSTSSTPGSGSSSTKPPSKSKNWVVQRLSKILTRDDTQGSKKGGLKDFLSSL</sequence>
<evidence type="ECO:0000256" key="1">
    <source>
        <dbReference type="ARBA" id="ARBA00006160"/>
    </source>
</evidence>
<comment type="similarity">
    <text evidence="1">Belongs to the UPF0711 family.</text>
</comment>
<reference evidence="3 4" key="1">
    <citation type="submission" date="2019-04" db="EMBL/GenBank/DDBJ databases">
        <title>The sequence and de novo assembly of Takifugu bimaculatus genome using PacBio and Hi-C technologies.</title>
        <authorList>
            <person name="Xu P."/>
            <person name="Liu B."/>
            <person name="Zhou Z."/>
        </authorList>
    </citation>
    <scope>NUCLEOTIDE SEQUENCE [LARGE SCALE GENOMIC DNA]</scope>
    <source>
        <strain evidence="3">TB-2018</strain>
        <tissue evidence="3">Muscle</tissue>
    </source>
</reference>
<protein>
    <submittedName>
        <fullName evidence="3">Uncharacterized protein</fullName>
    </submittedName>
</protein>
<feature type="compositionally biased region" description="Polar residues" evidence="2">
    <location>
        <begin position="245"/>
        <end position="258"/>
    </location>
</feature>
<feature type="compositionally biased region" description="Low complexity" evidence="2">
    <location>
        <begin position="272"/>
        <end position="292"/>
    </location>
</feature>
<dbReference type="EMBL" id="SWLE01000013">
    <property type="protein sequence ID" value="TNM92859.1"/>
    <property type="molecule type" value="Genomic_DNA"/>
</dbReference>
<proteinExistence type="inferred from homology"/>
<organism evidence="3 4">
    <name type="scientific">Takifugu bimaculatus</name>
    <dbReference type="NCBI Taxonomy" id="433685"/>
    <lineage>
        <taxon>Eukaryota</taxon>
        <taxon>Metazoa</taxon>
        <taxon>Chordata</taxon>
        <taxon>Craniata</taxon>
        <taxon>Vertebrata</taxon>
        <taxon>Euteleostomi</taxon>
        <taxon>Actinopterygii</taxon>
        <taxon>Neopterygii</taxon>
        <taxon>Teleostei</taxon>
        <taxon>Neoteleostei</taxon>
        <taxon>Acanthomorphata</taxon>
        <taxon>Eupercaria</taxon>
        <taxon>Tetraodontiformes</taxon>
        <taxon>Tetradontoidea</taxon>
        <taxon>Tetraodontidae</taxon>
        <taxon>Takifugu</taxon>
    </lineage>
</organism>
<evidence type="ECO:0000313" key="3">
    <source>
        <dbReference type="EMBL" id="TNM92859.1"/>
    </source>
</evidence>
<keyword evidence="4" id="KW-1185">Reference proteome</keyword>
<name>A0A4Z2BLF9_9TELE</name>
<gene>
    <name evidence="3" type="ORF">fugu_018261</name>
</gene>
<evidence type="ECO:0000256" key="2">
    <source>
        <dbReference type="SAM" id="MobiDB-lite"/>
    </source>
</evidence>
<dbReference type="PANTHER" id="PTHR31402:SF2">
    <property type="entry name" value="UPF0711 PROTEIN C18ORF21"/>
    <property type="match status" value="1"/>
</dbReference>
<feature type="region of interest" description="Disordered" evidence="2">
    <location>
        <begin position="232"/>
        <end position="323"/>
    </location>
</feature>
<dbReference type="Proteomes" id="UP000516260">
    <property type="component" value="Chromosome 20"/>
</dbReference>
<dbReference type="Pfam" id="PF15719">
    <property type="entry name" value="Rmp24-like"/>
    <property type="match status" value="1"/>
</dbReference>
<dbReference type="InterPro" id="IPR029779">
    <property type="entry name" value="Rmp24-like"/>
</dbReference>